<keyword evidence="3" id="KW-1185">Reference proteome</keyword>
<feature type="compositionally biased region" description="Polar residues" evidence="1">
    <location>
        <begin position="97"/>
        <end position="112"/>
    </location>
</feature>
<protein>
    <submittedName>
        <fullName evidence="2">Uncharacterized protein</fullName>
    </submittedName>
</protein>
<organism evidence="2 3">
    <name type="scientific">Ataeniobius toweri</name>
    <dbReference type="NCBI Taxonomy" id="208326"/>
    <lineage>
        <taxon>Eukaryota</taxon>
        <taxon>Metazoa</taxon>
        <taxon>Chordata</taxon>
        <taxon>Craniata</taxon>
        <taxon>Vertebrata</taxon>
        <taxon>Euteleostomi</taxon>
        <taxon>Actinopterygii</taxon>
        <taxon>Neopterygii</taxon>
        <taxon>Teleostei</taxon>
        <taxon>Neoteleostei</taxon>
        <taxon>Acanthomorphata</taxon>
        <taxon>Ovalentaria</taxon>
        <taxon>Atherinomorphae</taxon>
        <taxon>Cyprinodontiformes</taxon>
        <taxon>Goodeidae</taxon>
        <taxon>Ataeniobius</taxon>
    </lineage>
</organism>
<comment type="caution">
    <text evidence="2">The sequence shown here is derived from an EMBL/GenBank/DDBJ whole genome shotgun (WGS) entry which is preliminary data.</text>
</comment>
<evidence type="ECO:0000256" key="1">
    <source>
        <dbReference type="SAM" id="MobiDB-lite"/>
    </source>
</evidence>
<accession>A0ABU7ATR4</accession>
<sequence length="112" mass="12113">MRTHKNTPTHTTKRHTTMDVAHSLTIPIHTLYCKVQVQIPQRGNQSPYPGGGPLSSGVETGRPHQPGLVPAPDPANQSQPPINSDLNPMSHPPPKNPNMNLPTGPTPTRTQI</sequence>
<name>A0ABU7ATR4_9TELE</name>
<proteinExistence type="predicted"/>
<dbReference type="EMBL" id="JAHUTI010026738">
    <property type="protein sequence ID" value="MED6240795.1"/>
    <property type="molecule type" value="Genomic_DNA"/>
</dbReference>
<dbReference type="Proteomes" id="UP001345963">
    <property type="component" value="Unassembled WGS sequence"/>
</dbReference>
<gene>
    <name evidence="2" type="ORF">ATANTOWER_028267</name>
</gene>
<feature type="compositionally biased region" description="Polar residues" evidence="1">
    <location>
        <begin position="75"/>
        <end position="87"/>
    </location>
</feature>
<evidence type="ECO:0000313" key="2">
    <source>
        <dbReference type="EMBL" id="MED6240795.1"/>
    </source>
</evidence>
<feature type="region of interest" description="Disordered" evidence="1">
    <location>
        <begin position="41"/>
        <end position="112"/>
    </location>
</feature>
<feature type="compositionally biased region" description="Basic residues" evidence="1">
    <location>
        <begin position="1"/>
        <end position="15"/>
    </location>
</feature>
<evidence type="ECO:0000313" key="3">
    <source>
        <dbReference type="Proteomes" id="UP001345963"/>
    </source>
</evidence>
<feature type="region of interest" description="Disordered" evidence="1">
    <location>
        <begin position="1"/>
        <end position="20"/>
    </location>
</feature>
<reference evidence="2 3" key="1">
    <citation type="submission" date="2021-07" db="EMBL/GenBank/DDBJ databases">
        <authorList>
            <person name="Palmer J.M."/>
        </authorList>
    </citation>
    <scope>NUCLEOTIDE SEQUENCE [LARGE SCALE GENOMIC DNA]</scope>
    <source>
        <strain evidence="2 3">AT_MEX2019</strain>
        <tissue evidence="2">Muscle</tissue>
    </source>
</reference>